<dbReference type="Proteomes" id="UP000241890">
    <property type="component" value="Unassembled WGS sequence"/>
</dbReference>
<dbReference type="AlphaFoldDB" id="A0A2R5GDR4"/>
<dbReference type="InterPro" id="IPR029000">
    <property type="entry name" value="Cyclophilin-like_dom_sf"/>
</dbReference>
<evidence type="ECO:0000256" key="1">
    <source>
        <dbReference type="ARBA" id="ARBA00023110"/>
    </source>
</evidence>
<evidence type="ECO:0000256" key="2">
    <source>
        <dbReference type="ARBA" id="ARBA00023235"/>
    </source>
</evidence>
<reference evidence="5 6" key="1">
    <citation type="submission" date="2017-12" db="EMBL/GenBank/DDBJ databases">
        <title>Sequencing, de novo assembly and annotation of complete genome of a new Thraustochytrid species, strain FCC1311.</title>
        <authorList>
            <person name="Sedici K."/>
            <person name="Godart F."/>
            <person name="Aiese Cigliano R."/>
            <person name="Sanseverino W."/>
            <person name="Barakat M."/>
            <person name="Ortet P."/>
            <person name="Marechal E."/>
            <person name="Cagnac O."/>
            <person name="Amato A."/>
        </authorList>
    </citation>
    <scope>NUCLEOTIDE SEQUENCE [LARGE SCALE GENOMIC DNA]</scope>
</reference>
<dbReference type="PRINTS" id="PR00153">
    <property type="entry name" value="CSAPPISMRASE"/>
</dbReference>
<organism evidence="5 6">
    <name type="scientific">Hondaea fermentalgiana</name>
    <dbReference type="NCBI Taxonomy" id="2315210"/>
    <lineage>
        <taxon>Eukaryota</taxon>
        <taxon>Sar</taxon>
        <taxon>Stramenopiles</taxon>
        <taxon>Bigyra</taxon>
        <taxon>Labyrinthulomycetes</taxon>
        <taxon>Thraustochytrida</taxon>
        <taxon>Thraustochytriidae</taxon>
        <taxon>Hondaea</taxon>
    </lineage>
</organism>
<accession>A0A2R5GDR4</accession>
<comment type="caution">
    <text evidence="5">The sequence shown here is derived from an EMBL/GenBank/DDBJ whole genome shotgun (WGS) entry which is preliminary data.</text>
</comment>
<dbReference type="PANTHER" id="PTHR11071:SF561">
    <property type="entry name" value="PEPTIDYL-PROLYL CIS-TRANS ISOMERASE D-RELATED"/>
    <property type="match status" value="1"/>
</dbReference>
<keyword evidence="6" id="KW-1185">Reference proteome</keyword>
<dbReference type="InterPro" id="IPR002130">
    <property type="entry name" value="Cyclophilin-type_PPIase_dom"/>
</dbReference>
<dbReference type="Gene3D" id="2.40.100.10">
    <property type="entry name" value="Cyclophilin-like"/>
    <property type="match status" value="1"/>
</dbReference>
<name>A0A2R5GDR4_9STRA</name>
<dbReference type="EMBL" id="BEYU01000036">
    <property type="protein sequence ID" value="GBG27858.1"/>
    <property type="molecule type" value="Genomic_DNA"/>
</dbReference>
<dbReference type="InParanoid" id="A0A2R5GDR4"/>
<feature type="domain" description="PPIase cyclophilin-type" evidence="4">
    <location>
        <begin position="12"/>
        <end position="167"/>
    </location>
</feature>
<dbReference type="OrthoDB" id="193499at2759"/>
<proteinExistence type="inferred from homology"/>
<sequence length="168" mass="18415">MAMAINHSLWQSEKAGRVEVELADDIVPVTAENFLRLCDGDTALADEKFTYKGTELHQIMRDSWLLMGDVGHKDGRGGHSAFDSKYFDDEGYFFRHAKPGILSMANAGAHMNASCFFITLKPCLHLDGRHVPFGRVTSGMDVLEDLAGDLIVKGRPTSPIVISDCGSL</sequence>
<dbReference type="GO" id="GO:0005737">
    <property type="term" value="C:cytoplasm"/>
    <property type="evidence" value="ECO:0007669"/>
    <property type="project" value="TreeGrafter"/>
</dbReference>
<evidence type="ECO:0000256" key="3">
    <source>
        <dbReference type="RuleBase" id="RU363019"/>
    </source>
</evidence>
<dbReference type="Pfam" id="PF00160">
    <property type="entry name" value="Pro_isomerase"/>
    <property type="match status" value="1"/>
</dbReference>
<comment type="catalytic activity">
    <reaction evidence="3">
        <text>[protein]-peptidylproline (omega=180) = [protein]-peptidylproline (omega=0)</text>
        <dbReference type="Rhea" id="RHEA:16237"/>
        <dbReference type="Rhea" id="RHEA-COMP:10747"/>
        <dbReference type="Rhea" id="RHEA-COMP:10748"/>
        <dbReference type="ChEBI" id="CHEBI:83833"/>
        <dbReference type="ChEBI" id="CHEBI:83834"/>
        <dbReference type="EC" id="5.2.1.8"/>
    </reaction>
</comment>
<dbReference type="EC" id="5.2.1.8" evidence="3"/>
<dbReference type="GO" id="GO:0003755">
    <property type="term" value="F:peptidyl-prolyl cis-trans isomerase activity"/>
    <property type="evidence" value="ECO:0007669"/>
    <property type="project" value="UniProtKB-UniRule"/>
</dbReference>
<keyword evidence="1 3" id="KW-0697">Rotamase</keyword>
<comment type="similarity">
    <text evidence="3">Belongs to the cyclophilin-type PPIase family.</text>
</comment>
<keyword evidence="2 3" id="KW-0413">Isomerase</keyword>
<dbReference type="PROSITE" id="PS50072">
    <property type="entry name" value="CSA_PPIASE_2"/>
    <property type="match status" value="1"/>
</dbReference>
<dbReference type="InterPro" id="IPR024936">
    <property type="entry name" value="Cyclophilin-type_PPIase"/>
</dbReference>
<protein>
    <recommendedName>
        <fullName evidence="3">Peptidyl-prolyl cis-trans isomerase</fullName>
        <shortName evidence="3">PPIase</shortName>
        <ecNumber evidence="3">5.2.1.8</ecNumber>
    </recommendedName>
</protein>
<evidence type="ECO:0000259" key="4">
    <source>
        <dbReference type="PROSITE" id="PS50072"/>
    </source>
</evidence>
<dbReference type="GO" id="GO:0006457">
    <property type="term" value="P:protein folding"/>
    <property type="evidence" value="ECO:0007669"/>
    <property type="project" value="TreeGrafter"/>
</dbReference>
<evidence type="ECO:0000313" key="6">
    <source>
        <dbReference type="Proteomes" id="UP000241890"/>
    </source>
</evidence>
<dbReference type="PANTHER" id="PTHR11071">
    <property type="entry name" value="PEPTIDYL-PROLYL CIS-TRANS ISOMERASE"/>
    <property type="match status" value="1"/>
</dbReference>
<dbReference type="GO" id="GO:0016018">
    <property type="term" value="F:cyclosporin A binding"/>
    <property type="evidence" value="ECO:0007669"/>
    <property type="project" value="TreeGrafter"/>
</dbReference>
<dbReference type="PIRSF" id="PIRSF001467">
    <property type="entry name" value="Peptidylpro_ismrse"/>
    <property type="match status" value="1"/>
</dbReference>
<dbReference type="SUPFAM" id="SSF50891">
    <property type="entry name" value="Cyclophilin-like"/>
    <property type="match status" value="1"/>
</dbReference>
<evidence type="ECO:0000313" key="5">
    <source>
        <dbReference type="EMBL" id="GBG27858.1"/>
    </source>
</evidence>
<gene>
    <name evidence="5" type="ORF">FCC1311_040812</name>
</gene>
<comment type="function">
    <text evidence="3">PPIases accelerate the folding of proteins. It catalyzes the cis-trans isomerization of proline imidic peptide bonds in oligopeptides.</text>
</comment>